<reference evidence="2 3" key="1">
    <citation type="journal article" date="2015" name="Genome Announc.">
        <title>Complete Genome Sequence of the Novel Leech Symbiont Mucinivorans hirudinis M3T.</title>
        <authorList>
            <person name="Nelson M.C."/>
            <person name="Bomar L."/>
            <person name="Graf J."/>
        </authorList>
    </citation>
    <scope>NUCLEOTIDE SEQUENCE [LARGE SCALE GENOMIC DNA]</scope>
    <source>
        <strain evidence="3">M3</strain>
    </source>
</reference>
<dbReference type="Pfam" id="PF00583">
    <property type="entry name" value="Acetyltransf_1"/>
    <property type="match status" value="1"/>
</dbReference>
<evidence type="ECO:0000313" key="2">
    <source>
        <dbReference type="EMBL" id="CDN30865.1"/>
    </source>
</evidence>
<dbReference type="GO" id="GO:0016747">
    <property type="term" value="F:acyltransferase activity, transferring groups other than amino-acyl groups"/>
    <property type="evidence" value="ECO:0007669"/>
    <property type="project" value="InterPro"/>
</dbReference>
<accession>A0A060R6Y6</accession>
<dbReference type="Proteomes" id="UP000027616">
    <property type="component" value="Chromosome I"/>
</dbReference>
<keyword evidence="3" id="KW-1185">Reference proteome</keyword>
<dbReference type="InterPro" id="IPR000182">
    <property type="entry name" value="GNAT_dom"/>
</dbReference>
<dbReference type="InterPro" id="IPR016181">
    <property type="entry name" value="Acyl_CoA_acyltransferase"/>
</dbReference>
<dbReference type="CDD" id="cd04301">
    <property type="entry name" value="NAT_SF"/>
    <property type="match status" value="1"/>
</dbReference>
<dbReference type="STRING" id="1433126.BN938_0761"/>
<name>A0A060R6Y6_9BACT</name>
<dbReference type="EMBL" id="HG934468">
    <property type="protein sequence ID" value="CDN30865.1"/>
    <property type="molecule type" value="Genomic_DNA"/>
</dbReference>
<evidence type="ECO:0000313" key="3">
    <source>
        <dbReference type="Proteomes" id="UP000027616"/>
    </source>
</evidence>
<dbReference type="OrthoDB" id="5798235at2"/>
<protein>
    <recommendedName>
        <fullName evidence="1">N-acetyltransferase domain-containing protein</fullName>
    </recommendedName>
</protein>
<dbReference type="AlphaFoldDB" id="A0A060R6Y6"/>
<gene>
    <name evidence="2" type="ORF">BN938_0761</name>
</gene>
<dbReference type="Gene3D" id="3.40.630.30">
    <property type="match status" value="1"/>
</dbReference>
<evidence type="ECO:0000259" key="1">
    <source>
        <dbReference type="PROSITE" id="PS51186"/>
    </source>
</evidence>
<dbReference type="KEGG" id="rbc:BN938_0761"/>
<dbReference type="HOGENOM" id="CLU_1303977_0_0_10"/>
<dbReference type="PROSITE" id="PS51186">
    <property type="entry name" value="GNAT"/>
    <property type="match status" value="1"/>
</dbReference>
<organism evidence="2 3">
    <name type="scientific">Mucinivorans hirudinis</name>
    <dbReference type="NCBI Taxonomy" id="1433126"/>
    <lineage>
        <taxon>Bacteria</taxon>
        <taxon>Pseudomonadati</taxon>
        <taxon>Bacteroidota</taxon>
        <taxon>Bacteroidia</taxon>
        <taxon>Bacteroidales</taxon>
        <taxon>Rikenellaceae</taxon>
        <taxon>Mucinivorans</taxon>
    </lineage>
</organism>
<proteinExistence type="predicted"/>
<dbReference type="SUPFAM" id="SSF55729">
    <property type="entry name" value="Acyl-CoA N-acyltransferases (Nat)"/>
    <property type="match status" value="1"/>
</dbReference>
<dbReference type="eggNOG" id="ENOG5032Y2W">
    <property type="taxonomic scope" value="Bacteria"/>
</dbReference>
<sequence>MIVRLLKFLKNKSPFVWQAIEYCNGLAVSLFYGNKIRKATMPVFTNDKLFAYRELSVCDLTALETMLSCQPYGFDEFFKPHNFDIKTLKRLFRNPAFLMLGAFDGEKIAGYFFIRFFTNRTAFRGKMVDAKYQGKGIAKEMGRIMTEIALGAGFRLFATISKSNYGSMASSVAVNEIKIIKELPNNYLYIEYSRKC</sequence>
<feature type="domain" description="N-acetyltransferase" evidence="1">
    <location>
        <begin position="50"/>
        <end position="196"/>
    </location>
</feature>